<comment type="caution">
    <text evidence="6">The sequence shown here is derived from an EMBL/GenBank/DDBJ whole genome shotgun (WGS) entry which is preliminary data.</text>
</comment>
<evidence type="ECO:0000259" key="5">
    <source>
        <dbReference type="PROSITE" id="PS50011"/>
    </source>
</evidence>
<sequence>MELHPPTPTDLAQRNFQLFSTAAQRRSTEKMTFYTRRLGAGAFGSVYKTQYNGKWAAVKKMAKHLITEKHIEREWRICQDVNHNNVVKILGRPWPAESMWHIPLELINGETLEVAVFHRRKSNIQLSITNKATIVTGMCEGLHYLHKKSIVHQDLKPDNIMVEYSTLRAVIIDLGLAKFYQGGYTSATDMGNEAYSAPEIFHGEPRDMRSDVWAMGKIIAEVLLDCRLPTRELSSAIIQEHLYEHPYSQPVRKQPAHRME</sequence>
<dbReference type="Proteomes" id="UP001152803">
    <property type="component" value="Unassembled WGS sequence"/>
</dbReference>
<dbReference type="GO" id="GO:0005524">
    <property type="term" value="F:ATP binding"/>
    <property type="evidence" value="ECO:0007669"/>
    <property type="project" value="UniProtKB-UniRule"/>
</dbReference>
<comment type="similarity">
    <text evidence="4">Belongs to the protein kinase superfamily.</text>
</comment>
<keyword evidence="7" id="KW-1185">Reference proteome</keyword>
<dbReference type="PROSITE" id="PS00108">
    <property type="entry name" value="PROTEIN_KINASE_ST"/>
    <property type="match status" value="1"/>
</dbReference>
<dbReference type="InterPro" id="IPR008271">
    <property type="entry name" value="Ser/Thr_kinase_AS"/>
</dbReference>
<dbReference type="OrthoDB" id="4062651at2759"/>
<dbReference type="EMBL" id="JAFJMO010000001">
    <property type="protein sequence ID" value="KAJ8287579.1"/>
    <property type="molecule type" value="Genomic_DNA"/>
</dbReference>
<dbReference type="GO" id="GO:0004674">
    <property type="term" value="F:protein serine/threonine kinase activity"/>
    <property type="evidence" value="ECO:0007669"/>
    <property type="project" value="UniProtKB-KW"/>
</dbReference>
<keyword evidence="4" id="KW-0723">Serine/threonine-protein kinase</keyword>
<dbReference type="AlphaFoldDB" id="A0A9Q1I7E7"/>
<protein>
    <recommendedName>
        <fullName evidence="5">Protein kinase domain-containing protein</fullName>
    </recommendedName>
</protein>
<evidence type="ECO:0000256" key="1">
    <source>
        <dbReference type="ARBA" id="ARBA00022741"/>
    </source>
</evidence>
<dbReference type="InterPro" id="IPR045269">
    <property type="entry name" value="Atg1-like"/>
</dbReference>
<dbReference type="SUPFAM" id="SSF56112">
    <property type="entry name" value="Protein kinase-like (PK-like)"/>
    <property type="match status" value="1"/>
</dbReference>
<dbReference type="PANTHER" id="PTHR24348:SF68">
    <property type="entry name" value="SERINE_THREONINE-PROTEIN KINASE ATG1C"/>
    <property type="match status" value="1"/>
</dbReference>
<keyword evidence="1 3" id="KW-0547">Nucleotide-binding</keyword>
<evidence type="ECO:0000256" key="4">
    <source>
        <dbReference type="RuleBase" id="RU000304"/>
    </source>
</evidence>
<dbReference type="PROSITE" id="PS50011">
    <property type="entry name" value="PROTEIN_KINASE_DOM"/>
    <property type="match status" value="1"/>
</dbReference>
<dbReference type="GO" id="GO:0005737">
    <property type="term" value="C:cytoplasm"/>
    <property type="evidence" value="ECO:0007669"/>
    <property type="project" value="TreeGrafter"/>
</dbReference>
<reference evidence="6" key="1">
    <citation type="journal article" date="2023" name="Science">
        <title>Genome structures resolve the early diversification of teleost fishes.</title>
        <authorList>
            <person name="Parey E."/>
            <person name="Louis A."/>
            <person name="Montfort J."/>
            <person name="Bouchez O."/>
            <person name="Roques C."/>
            <person name="Iampietro C."/>
            <person name="Lluch J."/>
            <person name="Castinel A."/>
            <person name="Donnadieu C."/>
            <person name="Desvignes T."/>
            <person name="Floi Bucao C."/>
            <person name="Jouanno E."/>
            <person name="Wen M."/>
            <person name="Mejri S."/>
            <person name="Dirks R."/>
            <person name="Jansen H."/>
            <person name="Henkel C."/>
            <person name="Chen W.J."/>
            <person name="Zahm M."/>
            <person name="Cabau C."/>
            <person name="Klopp C."/>
            <person name="Thompson A.W."/>
            <person name="Robinson-Rechavi M."/>
            <person name="Braasch I."/>
            <person name="Lecointre G."/>
            <person name="Bobe J."/>
            <person name="Postlethwait J.H."/>
            <person name="Berthelot C."/>
            <person name="Roest Crollius H."/>
            <person name="Guiguen Y."/>
        </authorList>
    </citation>
    <scope>NUCLEOTIDE SEQUENCE</scope>
    <source>
        <strain evidence="6">Concon-B</strain>
    </source>
</reference>
<dbReference type="PROSITE" id="PS00107">
    <property type="entry name" value="PROTEIN_KINASE_ATP"/>
    <property type="match status" value="1"/>
</dbReference>
<dbReference type="GO" id="GO:0010506">
    <property type="term" value="P:regulation of autophagy"/>
    <property type="evidence" value="ECO:0007669"/>
    <property type="project" value="InterPro"/>
</dbReference>
<proteinExistence type="inferred from homology"/>
<feature type="binding site" evidence="3">
    <location>
        <position position="60"/>
    </location>
    <ligand>
        <name>ATP</name>
        <dbReference type="ChEBI" id="CHEBI:30616"/>
    </ligand>
</feature>
<dbReference type="InterPro" id="IPR017441">
    <property type="entry name" value="Protein_kinase_ATP_BS"/>
</dbReference>
<dbReference type="SMART" id="SM00220">
    <property type="entry name" value="S_TKc"/>
    <property type="match status" value="1"/>
</dbReference>
<dbReference type="InterPro" id="IPR000719">
    <property type="entry name" value="Prot_kinase_dom"/>
</dbReference>
<evidence type="ECO:0000256" key="2">
    <source>
        <dbReference type="ARBA" id="ARBA00022840"/>
    </source>
</evidence>
<dbReference type="CDD" id="cd14014">
    <property type="entry name" value="STKc_PknB_like"/>
    <property type="match status" value="1"/>
</dbReference>
<dbReference type="Pfam" id="PF00069">
    <property type="entry name" value="Pkinase"/>
    <property type="match status" value="1"/>
</dbReference>
<dbReference type="InterPro" id="IPR011009">
    <property type="entry name" value="Kinase-like_dom_sf"/>
</dbReference>
<evidence type="ECO:0000313" key="6">
    <source>
        <dbReference type="EMBL" id="KAJ8287579.1"/>
    </source>
</evidence>
<feature type="domain" description="Protein kinase" evidence="5">
    <location>
        <begin position="32"/>
        <end position="260"/>
    </location>
</feature>
<name>A0A9Q1I7E7_CONCO</name>
<organism evidence="6 7">
    <name type="scientific">Conger conger</name>
    <name type="common">Conger eel</name>
    <name type="synonym">Muraena conger</name>
    <dbReference type="NCBI Taxonomy" id="82655"/>
    <lineage>
        <taxon>Eukaryota</taxon>
        <taxon>Metazoa</taxon>
        <taxon>Chordata</taxon>
        <taxon>Craniata</taxon>
        <taxon>Vertebrata</taxon>
        <taxon>Euteleostomi</taxon>
        <taxon>Actinopterygii</taxon>
        <taxon>Neopterygii</taxon>
        <taxon>Teleostei</taxon>
        <taxon>Anguilliformes</taxon>
        <taxon>Congridae</taxon>
        <taxon>Conger</taxon>
    </lineage>
</organism>
<keyword evidence="4" id="KW-0808">Transferase</keyword>
<keyword evidence="4" id="KW-0418">Kinase</keyword>
<accession>A0A9Q1I7E7</accession>
<evidence type="ECO:0000313" key="7">
    <source>
        <dbReference type="Proteomes" id="UP001152803"/>
    </source>
</evidence>
<evidence type="ECO:0000256" key="3">
    <source>
        <dbReference type="PROSITE-ProRule" id="PRU10141"/>
    </source>
</evidence>
<gene>
    <name evidence="6" type="ORF">COCON_G00002380</name>
</gene>
<dbReference type="Gene3D" id="1.10.510.10">
    <property type="entry name" value="Transferase(Phosphotransferase) domain 1"/>
    <property type="match status" value="1"/>
</dbReference>
<dbReference type="PANTHER" id="PTHR24348">
    <property type="entry name" value="SERINE/THREONINE-PROTEIN KINASE UNC-51-RELATED"/>
    <property type="match status" value="1"/>
</dbReference>
<dbReference type="GO" id="GO:0006914">
    <property type="term" value="P:autophagy"/>
    <property type="evidence" value="ECO:0007669"/>
    <property type="project" value="UniProtKB-ARBA"/>
</dbReference>
<keyword evidence="2 3" id="KW-0067">ATP-binding</keyword>